<keyword evidence="6" id="KW-0812">Transmembrane</keyword>
<evidence type="ECO:0000313" key="8">
    <source>
        <dbReference type="EMBL" id="EFA76597.1"/>
    </source>
</evidence>
<dbReference type="SMR" id="D3BPR9"/>
<proteinExistence type="inferred from homology"/>
<name>D3BPR9_HETP5</name>
<dbReference type="InterPro" id="IPR003953">
    <property type="entry name" value="FAD-dep_OxRdtase_2_FAD-bd"/>
</dbReference>
<dbReference type="STRING" id="670386.D3BPR9"/>
<dbReference type="Gene3D" id="3.50.50.60">
    <property type="entry name" value="FAD/NAD(P)-binding domain"/>
    <property type="match status" value="2"/>
</dbReference>
<sequence>MSGFVFLIFVILYLFKFNLNSLFILLSISRRSCQLISRQLNNNNGPIRSLSTSATTQPKWDHNYDVVVVGSGAGGMTASITAQLKGLKTLLIEKDEKYGGTSSMSGGALWIPNNLYLQEGGVKDSVEEAKKYLDATVGDDVSDVRKMAYLTRGPEMLQFLHDNTNHVRFQYTNGYSDYYPERPGGHPRGRSIDPVVFDSNKLGSLLDTMLRSRINTQGIAMTSEEFGKVNMFTRTWKGKQVMLSVGLRTIAALLTGKKLFSLGESLIARLRLSMAEAKCEMWLGTPFVDLVQDESGAVIGIRVKRSNGKEELIQTKGGVIFASGGFSNNQALREQYLPKPTDKAWTHSADGATGDTLTAGIRAGAAVSLMDRVWGAPSIPRPNEHPYFLVADRSIPSMIIVDSNGSRYLNECIPYHEFVDKMYAHGAPAMNSWIIIDENTKKRYLFAGLFPGQPFPKSWVEGGTVQQASTPEELARKINVPEEALKATMERFNRLASTGKDTDFNRGESAYDRYYGDPTLPNPNLTPLQAPFYALPVKSGDLDTKGGLLTDECGRVVRPNGAVIAGLYATGNCSSAVMGKTYPGPGATLGPSMCFAYTAAVDIKNKLSNKK</sequence>
<feature type="domain" description="FAD-dependent oxidoreductase 2 FAD-binding" evidence="7">
    <location>
        <begin position="65"/>
        <end position="589"/>
    </location>
</feature>
<organism evidence="8 9">
    <name type="scientific">Heterostelium pallidum (strain ATCC 26659 / Pp 5 / PN500)</name>
    <name type="common">Cellular slime mold</name>
    <name type="synonym">Polysphondylium pallidum</name>
    <dbReference type="NCBI Taxonomy" id="670386"/>
    <lineage>
        <taxon>Eukaryota</taxon>
        <taxon>Amoebozoa</taxon>
        <taxon>Evosea</taxon>
        <taxon>Eumycetozoa</taxon>
        <taxon>Dictyostelia</taxon>
        <taxon>Acytosteliales</taxon>
        <taxon>Acytosteliaceae</taxon>
        <taxon>Heterostelium</taxon>
    </lineage>
</organism>
<feature type="transmembrane region" description="Helical" evidence="6">
    <location>
        <begin position="6"/>
        <end position="28"/>
    </location>
</feature>
<comment type="cofactor">
    <cofactor evidence="1">
        <name>FAD</name>
        <dbReference type="ChEBI" id="CHEBI:57692"/>
    </cofactor>
</comment>
<dbReference type="GO" id="GO:0016491">
    <property type="term" value="F:oxidoreductase activity"/>
    <property type="evidence" value="ECO:0007669"/>
    <property type="project" value="UniProtKB-KW"/>
</dbReference>
<comment type="caution">
    <text evidence="8">The sequence shown here is derived from an EMBL/GenBank/DDBJ whole genome shotgun (WGS) entry which is preliminary data.</text>
</comment>
<keyword evidence="4" id="KW-0560">Oxidoreductase</keyword>
<dbReference type="PANTHER" id="PTHR43400">
    <property type="entry name" value="FUMARATE REDUCTASE"/>
    <property type="match status" value="1"/>
</dbReference>
<dbReference type="Proteomes" id="UP000001396">
    <property type="component" value="Unassembled WGS sequence"/>
</dbReference>
<dbReference type="Pfam" id="PF00890">
    <property type="entry name" value="FAD_binding_2"/>
    <property type="match status" value="1"/>
</dbReference>
<dbReference type="InterPro" id="IPR036188">
    <property type="entry name" value="FAD/NAD-bd_sf"/>
</dbReference>
<dbReference type="InterPro" id="IPR050315">
    <property type="entry name" value="FAD-oxidoreductase_2"/>
</dbReference>
<accession>D3BPR9</accession>
<dbReference type="InParanoid" id="D3BPR9"/>
<gene>
    <name evidence="8" type="ORF">PPL_09963</name>
</gene>
<comment type="similarity">
    <text evidence="5">Belongs to the FAD-dependent oxidoreductase 2 family. 3-oxosteroid dehydrogenase subfamily.</text>
</comment>
<dbReference type="SUPFAM" id="SSF51905">
    <property type="entry name" value="FAD/NAD(P)-binding domain"/>
    <property type="match status" value="1"/>
</dbReference>
<evidence type="ECO:0000256" key="4">
    <source>
        <dbReference type="ARBA" id="ARBA00023002"/>
    </source>
</evidence>
<dbReference type="RefSeq" id="XP_020428729.1">
    <property type="nucleotide sequence ID" value="XM_020580750.1"/>
</dbReference>
<keyword evidence="9" id="KW-1185">Reference proteome</keyword>
<reference evidence="8 9" key="1">
    <citation type="journal article" date="2011" name="Genome Res.">
        <title>Phylogeny-wide analysis of social amoeba genomes highlights ancient origins for complex intercellular communication.</title>
        <authorList>
            <person name="Heidel A.J."/>
            <person name="Lawal H.M."/>
            <person name="Felder M."/>
            <person name="Schilde C."/>
            <person name="Helps N.R."/>
            <person name="Tunggal B."/>
            <person name="Rivero F."/>
            <person name="John U."/>
            <person name="Schleicher M."/>
            <person name="Eichinger L."/>
            <person name="Platzer M."/>
            <person name="Noegel A.A."/>
            <person name="Schaap P."/>
            <person name="Gloeckner G."/>
        </authorList>
    </citation>
    <scope>NUCLEOTIDE SEQUENCE [LARGE SCALE GENOMIC DNA]</scope>
    <source>
        <strain evidence="9">ATCC 26659 / Pp 5 / PN500</strain>
    </source>
</reference>
<dbReference type="EMBL" id="ADBJ01000046">
    <property type="protein sequence ID" value="EFA76597.1"/>
    <property type="molecule type" value="Genomic_DNA"/>
</dbReference>
<evidence type="ECO:0000256" key="1">
    <source>
        <dbReference type="ARBA" id="ARBA00001974"/>
    </source>
</evidence>
<dbReference type="GeneID" id="31365435"/>
<protein>
    <submittedName>
        <fullName evidence="8">3-ketosteroid-delta-1-dehydrogenase</fullName>
    </submittedName>
</protein>
<keyword evidence="6" id="KW-0472">Membrane</keyword>
<evidence type="ECO:0000256" key="5">
    <source>
        <dbReference type="ARBA" id="ARBA00061147"/>
    </source>
</evidence>
<dbReference type="FunFam" id="3.50.50.60:FF:000208">
    <property type="entry name" value="3-ketosteroid dehydrogenase"/>
    <property type="match status" value="1"/>
</dbReference>
<evidence type="ECO:0000256" key="6">
    <source>
        <dbReference type="SAM" id="Phobius"/>
    </source>
</evidence>
<evidence type="ECO:0000313" key="9">
    <source>
        <dbReference type="Proteomes" id="UP000001396"/>
    </source>
</evidence>
<dbReference type="AlphaFoldDB" id="D3BPR9"/>
<evidence type="ECO:0000256" key="2">
    <source>
        <dbReference type="ARBA" id="ARBA00022630"/>
    </source>
</evidence>
<dbReference type="GO" id="GO:0008202">
    <property type="term" value="P:steroid metabolic process"/>
    <property type="evidence" value="ECO:0007669"/>
    <property type="project" value="UniProtKB-ARBA"/>
</dbReference>
<evidence type="ECO:0000259" key="7">
    <source>
        <dbReference type="Pfam" id="PF00890"/>
    </source>
</evidence>
<keyword evidence="6" id="KW-1133">Transmembrane helix</keyword>
<keyword evidence="2" id="KW-0285">Flavoprotein</keyword>
<dbReference type="PANTHER" id="PTHR43400:SF10">
    <property type="entry name" value="3-OXOSTEROID 1-DEHYDROGENASE"/>
    <property type="match status" value="1"/>
</dbReference>
<dbReference type="SUPFAM" id="SSF56425">
    <property type="entry name" value="Succinate dehydrogenase/fumarate reductase flavoprotein, catalytic domain"/>
    <property type="match status" value="1"/>
</dbReference>
<evidence type="ECO:0000256" key="3">
    <source>
        <dbReference type="ARBA" id="ARBA00022827"/>
    </source>
</evidence>
<dbReference type="InterPro" id="IPR027477">
    <property type="entry name" value="Succ_DH/fumarate_Rdtase_cat_sf"/>
</dbReference>
<keyword evidence="3" id="KW-0274">FAD</keyword>